<dbReference type="RefSeq" id="XP_018379527.1">
    <property type="nucleotide sequence ID" value="XM_018529388.1"/>
</dbReference>
<dbReference type="VEuPathDB" id="FungiDB:CC77DRAFT_1083280"/>
<name>A0A177D3N7_ALTAL</name>
<dbReference type="InterPro" id="IPR002347">
    <property type="entry name" value="SDR_fam"/>
</dbReference>
<dbReference type="Proteomes" id="UP000077248">
    <property type="component" value="Unassembled WGS sequence"/>
</dbReference>
<evidence type="ECO:0000313" key="4">
    <source>
        <dbReference type="Proteomes" id="UP000077248"/>
    </source>
</evidence>
<sequence length="343" mass="37139">IALYTTPEFTRYAAAHQNLNGEGDARPTALEIVKDNSLEGKLTDKTILITGCSSGLGVETARALAATGAHIFCIARSLEKGQAALADILSPGKVDLLHLDLESLASVRTFAAEFLASSHGKLDILINNAGVMAIPQSTTADGFETQFGVNHLAHFLLFQLLKPALVASSTPTSASRVVAVSSLGHRYFAPTLSDMQLRELGAYDPNRAYAHSKTANIWFANYIDRHYGSSTKHPIHALSLHPGGIWTGLQDHIPGMDAMKEIPAVQRYMKSPAQGAATTVWAAVGECWEGKGRVYLDDCQVCPPVPQPSYGLVDRGYEKWAYDVESEEELWELSNELVGFQEA</sequence>
<keyword evidence="4" id="KW-1185">Reference proteome</keyword>
<protein>
    <submittedName>
        <fullName evidence="3">NAD(P)-binding protein</fullName>
    </submittedName>
</protein>
<dbReference type="KEGG" id="aalt:CC77DRAFT_1083280"/>
<dbReference type="OMA" id="AKTACIW"/>
<dbReference type="GeneID" id="29114982"/>
<gene>
    <name evidence="3" type="ORF">CC77DRAFT_1083280</name>
</gene>
<dbReference type="GO" id="GO:0016491">
    <property type="term" value="F:oxidoreductase activity"/>
    <property type="evidence" value="ECO:0007669"/>
    <property type="project" value="UniProtKB-KW"/>
</dbReference>
<dbReference type="PANTHER" id="PTHR24320">
    <property type="entry name" value="RETINOL DEHYDROGENASE"/>
    <property type="match status" value="1"/>
</dbReference>
<proteinExistence type="inferred from homology"/>
<feature type="non-terminal residue" evidence="3">
    <location>
        <position position="1"/>
    </location>
</feature>
<dbReference type="AlphaFoldDB" id="A0A177D3N7"/>
<dbReference type="PANTHER" id="PTHR24320:SF272">
    <property type="entry name" value="NAD(P)-BINDING ROSSMANN-FOLD SUPERFAMILY PROTEIN"/>
    <property type="match status" value="1"/>
</dbReference>
<dbReference type="Pfam" id="PF00106">
    <property type="entry name" value="adh_short"/>
    <property type="match status" value="1"/>
</dbReference>
<organism evidence="3 4">
    <name type="scientific">Alternaria alternata</name>
    <name type="common">Alternaria rot fungus</name>
    <name type="synonym">Torula alternata</name>
    <dbReference type="NCBI Taxonomy" id="5599"/>
    <lineage>
        <taxon>Eukaryota</taxon>
        <taxon>Fungi</taxon>
        <taxon>Dikarya</taxon>
        <taxon>Ascomycota</taxon>
        <taxon>Pezizomycotina</taxon>
        <taxon>Dothideomycetes</taxon>
        <taxon>Pleosporomycetidae</taxon>
        <taxon>Pleosporales</taxon>
        <taxon>Pleosporineae</taxon>
        <taxon>Pleosporaceae</taxon>
        <taxon>Alternaria</taxon>
        <taxon>Alternaria sect. Alternaria</taxon>
        <taxon>Alternaria alternata complex</taxon>
    </lineage>
</organism>
<comment type="similarity">
    <text evidence="1">Belongs to the short-chain dehydrogenases/reductases (SDR) family.</text>
</comment>
<dbReference type="EMBL" id="KV441503">
    <property type="protein sequence ID" value="OAG14106.1"/>
    <property type="molecule type" value="Genomic_DNA"/>
</dbReference>
<evidence type="ECO:0000256" key="1">
    <source>
        <dbReference type="ARBA" id="ARBA00006484"/>
    </source>
</evidence>
<evidence type="ECO:0000256" key="2">
    <source>
        <dbReference type="ARBA" id="ARBA00023002"/>
    </source>
</evidence>
<dbReference type="SUPFAM" id="SSF51735">
    <property type="entry name" value="NAD(P)-binding Rossmann-fold domains"/>
    <property type="match status" value="1"/>
</dbReference>
<reference evidence="3 4" key="1">
    <citation type="submission" date="2016-05" db="EMBL/GenBank/DDBJ databases">
        <title>Comparative analysis of secretome profiles of manganese(II)-oxidizing ascomycete fungi.</title>
        <authorList>
            <consortium name="DOE Joint Genome Institute"/>
            <person name="Zeiner C.A."/>
            <person name="Purvine S.O."/>
            <person name="Zink E.M."/>
            <person name="Wu S."/>
            <person name="Pasa-Tolic L."/>
            <person name="Chaput D.L."/>
            <person name="Haridas S."/>
            <person name="Grigoriev I.V."/>
            <person name="Santelli C.M."/>
            <person name="Hansel C.M."/>
        </authorList>
    </citation>
    <scope>NUCLEOTIDE SEQUENCE [LARGE SCALE GENOMIC DNA]</scope>
    <source>
        <strain evidence="3 4">SRC1lrK2f</strain>
    </source>
</reference>
<dbReference type="PRINTS" id="PR00081">
    <property type="entry name" value="GDHRDH"/>
</dbReference>
<keyword evidence="2" id="KW-0560">Oxidoreductase</keyword>
<accession>A0A177D3N7</accession>
<evidence type="ECO:0000313" key="3">
    <source>
        <dbReference type="EMBL" id="OAG14106.1"/>
    </source>
</evidence>
<dbReference type="Gene3D" id="3.40.50.720">
    <property type="entry name" value="NAD(P)-binding Rossmann-like Domain"/>
    <property type="match status" value="1"/>
</dbReference>
<dbReference type="InterPro" id="IPR036291">
    <property type="entry name" value="NAD(P)-bd_dom_sf"/>
</dbReference>